<dbReference type="InterPro" id="IPR001683">
    <property type="entry name" value="PX_dom"/>
</dbReference>
<dbReference type="Proteomes" id="UP000288216">
    <property type="component" value="Unassembled WGS sequence"/>
</dbReference>
<gene>
    <name evidence="6" type="ORF">scyTo_0013480</name>
</gene>
<protein>
    <recommendedName>
        <fullName evidence="8">NADPH oxidase organizer 1</fullName>
    </recommendedName>
</protein>
<dbReference type="FunFam" id="2.30.30.40:FF:000219">
    <property type="entry name" value="NADPH oxidase organizer 1"/>
    <property type="match status" value="1"/>
</dbReference>
<evidence type="ECO:0000259" key="4">
    <source>
        <dbReference type="PROSITE" id="PS50002"/>
    </source>
</evidence>
<dbReference type="GO" id="GO:0016176">
    <property type="term" value="F:superoxide-generating NADPH oxidase activator activity"/>
    <property type="evidence" value="ECO:0007669"/>
    <property type="project" value="TreeGrafter"/>
</dbReference>
<dbReference type="PROSITE" id="PS50002">
    <property type="entry name" value="SH3"/>
    <property type="match status" value="2"/>
</dbReference>
<dbReference type="CDD" id="cd12024">
    <property type="entry name" value="SH3_NoxO1_2"/>
    <property type="match status" value="1"/>
</dbReference>
<dbReference type="InterPro" id="IPR001452">
    <property type="entry name" value="SH3_domain"/>
</dbReference>
<dbReference type="OMA" id="TLYCAVR"/>
<feature type="domain" description="SH3" evidence="4">
    <location>
        <begin position="237"/>
        <end position="296"/>
    </location>
</feature>
<dbReference type="STRING" id="75743.A0A401NXK7"/>
<evidence type="ECO:0000256" key="3">
    <source>
        <dbReference type="SAM" id="MobiDB-lite"/>
    </source>
</evidence>
<evidence type="ECO:0000313" key="6">
    <source>
        <dbReference type="EMBL" id="GCB65611.1"/>
    </source>
</evidence>
<evidence type="ECO:0008006" key="8">
    <source>
        <dbReference type="Google" id="ProtNLM"/>
    </source>
</evidence>
<dbReference type="GO" id="GO:0005737">
    <property type="term" value="C:cytoplasm"/>
    <property type="evidence" value="ECO:0007669"/>
    <property type="project" value="TreeGrafter"/>
</dbReference>
<dbReference type="PANTHER" id="PTHR15706">
    <property type="entry name" value="SH3 MULTIPLE DOMAIN"/>
    <property type="match status" value="1"/>
</dbReference>
<feature type="compositionally biased region" description="Basic and acidic residues" evidence="3">
    <location>
        <begin position="376"/>
        <end position="386"/>
    </location>
</feature>
<evidence type="ECO:0000259" key="5">
    <source>
        <dbReference type="PROSITE" id="PS50195"/>
    </source>
</evidence>
<accession>A0A401NXK7</accession>
<dbReference type="Pfam" id="PF00787">
    <property type="entry name" value="PX"/>
    <property type="match status" value="1"/>
</dbReference>
<dbReference type="AlphaFoldDB" id="A0A401NXK7"/>
<dbReference type="InterPro" id="IPR051228">
    <property type="entry name" value="NADPH_Oxidase/PX-Domain"/>
</dbReference>
<name>A0A401NXK7_SCYTO</name>
<dbReference type="SUPFAM" id="SSF50044">
    <property type="entry name" value="SH3-domain"/>
    <property type="match status" value="2"/>
</dbReference>
<evidence type="ECO:0000313" key="7">
    <source>
        <dbReference type="Proteomes" id="UP000288216"/>
    </source>
</evidence>
<dbReference type="PANTHER" id="PTHR15706:SF10">
    <property type="entry name" value="NADPH OXIDASE ORGANIZER 1"/>
    <property type="match status" value="1"/>
</dbReference>
<dbReference type="InterPro" id="IPR036871">
    <property type="entry name" value="PX_dom_sf"/>
</dbReference>
<dbReference type="Gene3D" id="3.30.1520.10">
    <property type="entry name" value="Phox-like domain"/>
    <property type="match status" value="1"/>
</dbReference>
<dbReference type="InterPro" id="IPR036028">
    <property type="entry name" value="SH3-like_dom_sf"/>
</dbReference>
<keyword evidence="7" id="KW-1185">Reference proteome</keyword>
<dbReference type="InterPro" id="IPR035758">
    <property type="entry name" value="NoxO1_SH3_2"/>
</dbReference>
<organism evidence="6 7">
    <name type="scientific">Scyliorhinus torazame</name>
    <name type="common">Cloudy catshark</name>
    <name type="synonym">Catulus torazame</name>
    <dbReference type="NCBI Taxonomy" id="75743"/>
    <lineage>
        <taxon>Eukaryota</taxon>
        <taxon>Metazoa</taxon>
        <taxon>Chordata</taxon>
        <taxon>Craniata</taxon>
        <taxon>Vertebrata</taxon>
        <taxon>Chondrichthyes</taxon>
        <taxon>Elasmobranchii</taxon>
        <taxon>Galeomorphii</taxon>
        <taxon>Galeoidea</taxon>
        <taxon>Carcharhiniformes</taxon>
        <taxon>Scyliorhinidae</taxon>
        <taxon>Scyliorhinus</taxon>
    </lineage>
</organism>
<sequence>MNKRFPLQVRLIGLMQNKKEKTYLASVLWSDQNDVIVYRTFTEFKKLHKAIVKKYPLEAGRIRKSDRILPKFQDISRRERRHAQVNKSVLRIGMLQEYCDRLLICCTKIAGDQDLTQFFLATKQDLSPSFSSDSVIIMPSAVEKRRETLRRSAKTSAQSITQPVTSENYKCISSYETKDTKNKSFKVLEGEIVDVIAKNSSGWWLVENDEKQLAWFPAPYLKKCFGCVPSNASIIETSECQYYVVKSYEAKDEDELSMHVGAMVEVLKKSSDGWWLIRYDGKSGYVPSLYLQPYKNPHSKLQILTKPARYASTPNLITRAENPSMLSSKVKFNFHTSQAINSFSPSKIPSDDSGLYEQKSKSSTSLPDDVVSGDELSLHNSDESDSSRASLDDNTSADGSDKLQLSEVSSLQDSYHILKGSHNMSRLFEQNQNVAPQIKPKNLNDSEVKKLELKFSPVASASENIPVKNMTPKIPPRPHRQEILSRCTTFTKNMVLRSQNISDLKTSQTNY</sequence>
<reference evidence="6 7" key="1">
    <citation type="journal article" date="2018" name="Nat. Ecol. Evol.">
        <title>Shark genomes provide insights into elasmobranch evolution and the origin of vertebrates.</title>
        <authorList>
            <person name="Hara Y"/>
            <person name="Yamaguchi K"/>
            <person name="Onimaru K"/>
            <person name="Kadota M"/>
            <person name="Koyanagi M"/>
            <person name="Keeley SD"/>
            <person name="Tatsumi K"/>
            <person name="Tanaka K"/>
            <person name="Motone F"/>
            <person name="Kageyama Y"/>
            <person name="Nozu R"/>
            <person name="Adachi N"/>
            <person name="Nishimura O"/>
            <person name="Nakagawa R"/>
            <person name="Tanegashima C"/>
            <person name="Kiyatake I"/>
            <person name="Matsumoto R"/>
            <person name="Murakumo K"/>
            <person name="Nishida K"/>
            <person name="Terakita A"/>
            <person name="Kuratani S"/>
            <person name="Sato K"/>
            <person name="Hyodo S Kuraku.S."/>
        </authorList>
    </citation>
    <scope>NUCLEOTIDE SEQUENCE [LARGE SCALE GENOMIC DNA]</scope>
</reference>
<keyword evidence="1 2" id="KW-0728">SH3 domain</keyword>
<comment type="caution">
    <text evidence="6">The sequence shown here is derived from an EMBL/GenBank/DDBJ whole genome shotgun (WGS) entry which is preliminary data.</text>
</comment>
<dbReference type="Pfam" id="PF14604">
    <property type="entry name" value="SH3_9"/>
    <property type="match status" value="1"/>
</dbReference>
<evidence type="ECO:0000256" key="1">
    <source>
        <dbReference type="ARBA" id="ARBA00022443"/>
    </source>
</evidence>
<dbReference type="PROSITE" id="PS50195">
    <property type="entry name" value="PX"/>
    <property type="match status" value="1"/>
</dbReference>
<feature type="region of interest" description="Disordered" evidence="3">
    <location>
        <begin position="343"/>
        <end position="401"/>
    </location>
</feature>
<feature type="domain" description="SH3" evidence="4">
    <location>
        <begin position="164"/>
        <end position="226"/>
    </location>
</feature>
<dbReference type="GO" id="GO:0035091">
    <property type="term" value="F:phosphatidylinositol binding"/>
    <property type="evidence" value="ECO:0007669"/>
    <property type="project" value="InterPro"/>
</dbReference>
<dbReference type="Gene3D" id="2.30.30.40">
    <property type="entry name" value="SH3 Domains"/>
    <property type="match status" value="2"/>
</dbReference>
<proteinExistence type="predicted"/>
<feature type="domain" description="PX" evidence="5">
    <location>
        <begin position="1"/>
        <end position="126"/>
    </location>
</feature>
<dbReference type="GO" id="GO:0042554">
    <property type="term" value="P:superoxide anion generation"/>
    <property type="evidence" value="ECO:0007669"/>
    <property type="project" value="TreeGrafter"/>
</dbReference>
<dbReference type="OrthoDB" id="10255964at2759"/>
<evidence type="ECO:0000256" key="2">
    <source>
        <dbReference type="PROSITE-ProRule" id="PRU00192"/>
    </source>
</evidence>
<dbReference type="SMART" id="SM00326">
    <property type="entry name" value="SH3"/>
    <property type="match status" value="2"/>
</dbReference>
<dbReference type="EMBL" id="BFAA01006905">
    <property type="protein sequence ID" value="GCB65611.1"/>
    <property type="molecule type" value="Genomic_DNA"/>
</dbReference>
<dbReference type="SUPFAM" id="SSF64268">
    <property type="entry name" value="PX domain"/>
    <property type="match status" value="1"/>
</dbReference>
<feature type="compositionally biased region" description="Polar residues" evidence="3">
    <location>
        <begin position="387"/>
        <end position="398"/>
    </location>
</feature>